<protein>
    <submittedName>
        <fullName evidence="1">Uncharacterized protein</fullName>
    </submittedName>
</protein>
<evidence type="ECO:0000313" key="2">
    <source>
        <dbReference type="Proteomes" id="UP001055879"/>
    </source>
</evidence>
<evidence type="ECO:0000313" key="1">
    <source>
        <dbReference type="EMBL" id="KAI3673263.1"/>
    </source>
</evidence>
<accession>A0ACB8XW98</accession>
<dbReference type="EMBL" id="CM042061">
    <property type="protein sequence ID" value="KAI3673263.1"/>
    <property type="molecule type" value="Genomic_DNA"/>
</dbReference>
<comment type="caution">
    <text evidence="1">The sequence shown here is derived from an EMBL/GenBank/DDBJ whole genome shotgun (WGS) entry which is preliminary data.</text>
</comment>
<organism evidence="1 2">
    <name type="scientific">Arctium lappa</name>
    <name type="common">Greater burdock</name>
    <name type="synonym">Lappa major</name>
    <dbReference type="NCBI Taxonomy" id="4217"/>
    <lineage>
        <taxon>Eukaryota</taxon>
        <taxon>Viridiplantae</taxon>
        <taxon>Streptophyta</taxon>
        <taxon>Embryophyta</taxon>
        <taxon>Tracheophyta</taxon>
        <taxon>Spermatophyta</taxon>
        <taxon>Magnoliopsida</taxon>
        <taxon>eudicotyledons</taxon>
        <taxon>Gunneridae</taxon>
        <taxon>Pentapetalae</taxon>
        <taxon>asterids</taxon>
        <taxon>campanulids</taxon>
        <taxon>Asterales</taxon>
        <taxon>Asteraceae</taxon>
        <taxon>Carduoideae</taxon>
        <taxon>Cardueae</taxon>
        <taxon>Arctiinae</taxon>
        <taxon>Arctium</taxon>
    </lineage>
</organism>
<reference evidence="1 2" key="2">
    <citation type="journal article" date="2022" name="Mol. Ecol. Resour.">
        <title>The genomes of chicory, endive, great burdock and yacon provide insights into Asteraceae paleo-polyploidization history and plant inulin production.</title>
        <authorList>
            <person name="Fan W."/>
            <person name="Wang S."/>
            <person name="Wang H."/>
            <person name="Wang A."/>
            <person name="Jiang F."/>
            <person name="Liu H."/>
            <person name="Zhao H."/>
            <person name="Xu D."/>
            <person name="Zhang Y."/>
        </authorList>
    </citation>
    <scope>NUCLEOTIDE SEQUENCE [LARGE SCALE GENOMIC DNA]</scope>
    <source>
        <strain evidence="2">cv. Niubang</strain>
    </source>
</reference>
<dbReference type="Proteomes" id="UP001055879">
    <property type="component" value="Linkage Group LG15"/>
</dbReference>
<name>A0ACB8XW98_ARCLA</name>
<proteinExistence type="predicted"/>
<keyword evidence="2" id="KW-1185">Reference proteome</keyword>
<gene>
    <name evidence="1" type="ORF">L6452_39380</name>
</gene>
<sequence>MLLVCLWFEHVTIDSISAYPKILNYDLFGLGLFFQIGVDWSKNGTTRSMIEFEDSRNWADLDVMDL</sequence>
<reference evidence="2" key="1">
    <citation type="journal article" date="2022" name="Mol. Ecol. Resour.">
        <title>The genomes of chicory, endive, great burdock and yacon provide insights into Asteraceae palaeo-polyploidization history and plant inulin production.</title>
        <authorList>
            <person name="Fan W."/>
            <person name="Wang S."/>
            <person name="Wang H."/>
            <person name="Wang A."/>
            <person name="Jiang F."/>
            <person name="Liu H."/>
            <person name="Zhao H."/>
            <person name="Xu D."/>
            <person name="Zhang Y."/>
        </authorList>
    </citation>
    <scope>NUCLEOTIDE SEQUENCE [LARGE SCALE GENOMIC DNA]</scope>
    <source>
        <strain evidence="2">cv. Niubang</strain>
    </source>
</reference>